<dbReference type="AlphaFoldDB" id="A0A0X1T5H3"/>
<evidence type="ECO:0000313" key="2">
    <source>
        <dbReference type="Proteomes" id="UP000063229"/>
    </source>
</evidence>
<sequence length="187" mass="20966">MFRRFALVAFAALLSACQSTQVNHDFDASRDFAAYRSWSWKEPALQYRPDDPRIKSDLTEQRVRQAVAEQLDQRGLRPAPVGAKADVRVQAYLIVDNRRQQVSTYYGGGWGGPWRGGGLWGTPGYSEVRDVDYQVATIQIDLLDGQDGKLVWRGSAEQVVNETPTPAERRAAINKTVAQVLANYPPR</sequence>
<dbReference type="OrthoDB" id="7019059at2"/>
<dbReference type="Gene3D" id="3.30.160.670">
    <property type="match status" value="1"/>
</dbReference>
<dbReference type="RefSeq" id="WP_017130176.1">
    <property type="nucleotide sequence ID" value="NZ_CP014135.1"/>
</dbReference>
<keyword evidence="2" id="KW-1185">Reference proteome</keyword>
<evidence type="ECO:0000313" key="1">
    <source>
        <dbReference type="EMBL" id="AMB87300.1"/>
    </source>
</evidence>
<dbReference type="PROSITE" id="PS51257">
    <property type="entry name" value="PROKAR_LIPOPROTEIN"/>
    <property type="match status" value="1"/>
</dbReference>
<name>A0A0X1T5H3_PSEAA</name>
<gene>
    <name evidence="1" type="ORF">AWM79_19175</name>
</gene>
<dbReference type="InterPro" id="IPR025411">
    <property type="entry name" value="DUF4136"/>
</dbReference>
<protein>
    <submittedName>
        <fullName evidence="1">Uncharacterized protein</fullName>
    </submittedName>
</protein>
<dbReference type="Proteomes" id="UP000063229">
    <property type="component" value="Chromosome"/>
</dbReference>
<dbReference type="EMBL" id="CP014135">
    <property type="protein sequence ID" value="AMB87300.1"/>
    <property type="molecule type" value="Genomic_DNA"/>
</dbReference>
<reference evidence="1 2" key="1">
    <citation type="submission" date="2016-01" db="EMBL/GenBank/DDBJ databases">
        <authorList>
            <person name="McClelland M."/>
            <person name="Jain A."/>
            <person name="Saraogi P."/>
            <person name="Mendelson R."/>
            <person name="Westerman R."/>
            <person name="SanMiguel P."/>
            <person name="Csonka L."/>
        </authorList>
    </citation>
    <scope>NUCLEOTIDE SEQUENCE [LARGE SCALE GENOMIC DNA]</scope>
    <source>
        <strain evidence="1 2">NCPPB 2472</strain>
    </source>
</reference>
<dbReference type="Pfam" id="PF13590">
    <property type="entry name" value="DUF4136"/>
    <property type="match status" value="1"/>
</dbReference>
<proteinExistence type="predicted"/>
<dbReference type="KEGG" id="pagb:AWM79_19175"/>
<accession>A0A0X1T5H3</accession>
<dbReference type="STRING" id="46677.AWM79_19175"/>
<organism evidence="1 2">
    <name type="scientific">Pseudomonas agarici</name>
    <dbReference type="NCBI Taxonomy" id="46677"/>
    <lineage>
        <taxon>Bacteria</taxon>
        <taxon>Pseudomonadati</taxon>
        <taxon>Pseudomonadota</taxon>
        <taxon>Gammaproteobacteria</taxon>
        <taxon>Pseudomonadales</taxon>
        <taxon>Pseudomonadaceae</taxon>
        <taxon>Pseudomonas</taxon>
    </lineage>
</organism>